<accession>A0A6P7SKC5</accession>
<organism evidence="8 9">
    <name type="scientific">Octopus sinensis</name>
    <name type="common">East Asian common octopus</name>
    <dbReference type="NCBI Taxonomy" id="2607531"/>
    <lineage>
        <taxon>Eukaryota</taxon>
        <taxon>Metazoa</taxon>
        <taxon>Spiralia</taxon>
        <taxon>Lophotrochozoa</taxon>
        <taxon>Mollusca</taxon>
        <taxon>Cephalopoda</taxon>
        <taxon>Coleoidea</taxon>
        <taxon>Octopodiformes</taxon>
        <taxon>Octopoda</taxon>
        <taxon>Incirrata</taxon>
        <taxon>Octopodidae</taxon>
        <taxon>Octopus</taxon>
    </lineage>
</organism>
<dbReference type="Gene3D" id="2.170.140.10">
    <property type="entry name" value="Chitin binding domain"/>
    <property type="match status" value="2"/>
</dbReference>
<feature type="chain" id="PRO_5027535680" evidence="6">
    <location>
        <begin position="19"/>
        <end position="156"/>
    </location>
</feature>
<dbReference type="PANTHER" id="PTHR23301">
    <property type="entry name" value="CHITIN BINDING PERITROPHIN-A"/>
    <property type="match status" value="1"/>
</dbReference>
<feature type="domain" description="Chitin-binding type-2" evidence="7">
    <location>
        <begin position="24"/>
        <end position="88"/>
    </location>
</feature>
<dbReference type="Proteomes" id="UP000515154">
    <property type="component" value="Linkage group LG6"/>
</dbReference>
<keyword evidence="1" id="KW-0147">Chitin-binding</keyword>
<name>A0A6P7SKC5_9MOLL</name>
<evidence type="ECO:0000256" key="2">
    <source>
        <dbReference type="ARBA" id="ARBA00022729"/>
    </source>
</evidence>
<evidence type="ECO:0000256" key="4">
    <source>
        <dbReference type="ARBA" id="ARBA00023157"/>
    </source>
</evidence>
<dbReference type="GO" id="GO:0008061">
    <property type="term" value="F:chitin binding"/>
    <property type="evidence" value="ECO:0007669"/>
    <property type="project" value="UniProtKB-KW"/>
</dbReference>
<reference evidence="9" key="1">
    <citation type="submission" date="2025-08" db="UniProtKB">
        <authorList>
            <consortium name="RefSeq"/>
        </authorList>
    </citation>
    <scope>IDENTIFICATION</scope>
</reference>
<keyword evidence="2 6" id="KW-0732">Signal</keyword>
<dbReference type="SMART" id="SM00494">
    <property type="entry name" value="ChtBD2"/>
    <property type="match status" value="2"/>
</dbReference>
<dbReference type="Pfam" id="PF01607">
    <property type="entry name" value="CBM_14"/>
    <property type="match status" value="2"/>
</dbReference>
<dbReference type="PROSITE" id="PS50940">
    <property type="entry name" value="CHIT_BIND_II"/>
    <property type="match status" value="2"/>
</dbReference>
<keyword evidence="5" id="KW-0325">Glycoprotein</keyword>
<sequence length="156" mass="17427">MHLIAVLLVFCCISSAKADGENVTSLCEVVAKRTKTNFVRSPVNCQEFFDCRGDLSLSIKMSCGKGTVFSQSLQVCVYRHSGFDDCDRAFYGGKLNDPLCKNDTGLNYDPQDCGRFIPCFDGASYPSMPCQKDLHFSIEHQRCMEPEESNCQLYTS</sequence>
<evidence type="ECO:0000256" key="5">
    <source>
        <dbReference type="ARBA" id="ARBA00023180"/>
    </source>
</evidence>
<dbReference type="InterPro" id="IPR002557">
    <property type="entry name" value="Chitin-bd_dom"/>
</dbReference>
<evidence type="ECO:0000256" key="6">
    <source>
        <dbReference type="SAM" id="SignalP"/>
    </source>
</evidence>
<protein>
    <submittedName>
        <fullName evidence="9">Uncharacterized protein LOC115213491</fullName>
    </submittedName>
</protein>
<evidence type="ECO:0000313" key="9">
    <source>
        <dbReference type="RefSeq" id="XP_029638351.1"/>
    </source>
</evidence>
<evidence type="ECO:0000259" key="7">
    <source>
        <dbReference type="PROSITE" id="PS50940"/>
    </source>
</evidence>
<keyword evidence="4" id="KW-1015">Disulfide bond</keyword>
<evidence type="ECO:0000256" key="3">
    <source>
        <dbReference type="ARBA" id="ARBA00022737"/>
    </source>
</evidence>
<feature type="signal peptide" evidence="6">
    <location>
        <begin position="1"/>
        <end position="18"/>
    </location>
</feature>
<proteinExistence type="predicted"/>
<feature type="domain" description="Chitin-binding type-2" evidence="7">
    <location>
        <begin position="97"/>
        <end position="153"/>
    </location>
</feature>
<dbReference type="PANTHER" id="PTHR23301:SF0">
    <property type="entry name" value="CHITIN-BINDING TYPE-2 DOMAIN-CONTAINING PROTEIN-RELATED"/>
    <property type="match status" value="1"/>
</dbReference>
<keyword evidence="3" id="KW-0677">Repeat</keyword>
<gene>
    <name evidence="9" type="primary">LOC115213491</name>
</gene>
<keyword evidence="8" id="KW-1185">Reference proteome</keyword>
<dbReference type="InterPro" id="IPR051940">
    <property type="entry name" value="Chitin_bind-dev_reg"/>
</dbReference>
<dbReference type="InterPro" id="IPR036508">
    <property type="entry name" value="Chitin-bd_dom_sf"/>
</dbReference>
<dbReference type="KEGG" id="osn:115213491"/>
<evidence type="ECO:0000313" key="8">
    <source>
        <dbReference type="Proteomes" id="UP000515154"/>
    </source>
</evidence>
<dbReference type="GO" id="GO:0005576">
    <property type="term" value="C:extracellular region"/>
    <property type="evidence" value="ECO:0007669"/>
    <property type="project" value="InterPro"/>
</dbReference>
<evidence type="ECO:0000256" key="1">
    <source>
        <dbReference type="ARBA" id="ARBA00022669"/>
    </source>
</evidence>
<dbReference type="AlphaFoldDB" id="A0A6P7SKC5"/>
<dbReference type="RefSeq" id="XP_029638351.1">
    <property type="nucleotide sequence ID" value="XM_029782491.2"/>
</dbReference>
<dbReference type="SUPFAM" id="SSF57625">
    <property type="entry name" value="Invertebrate chitin-binding proteins"/>
    <property type="match status" value="2"/>
</dbReference>